<dbReference type="Pfam" id="PF14497">
    <property type="entry name" value="GST_C_3"/>
    <property type="match status" value="1"/>
</dbReference>
<dbReference type="PANTHER" id="PTHR11571:SF150">
    <property type="entry name" value="GLUTATHIONE S-TRANSFERASE"/>
    <property type="match status" value="1"/>
</dbReference>
<dbReference type="InterPro" id="IPR004045">
    <property type="entry name" value="Glutathione_S-Trfase_N"/>
</dbReference>
<dbReference type="OMA" id="RIDQADW"/>
<evidence type="ECO:0008006" key="5">
    <source>
        <dbReference type="Google" id="ProtNLM"/>
    </source>
</evidence>
<feature type="domain" description="GST C-terminal" evidence="2">
    <location>
        <begin position="59"/>
        <end position="199"/>
    </location>
</feature>
<proteinExistence type="predicted"/>
<dbReference type="PROSITE" id="PS50404">
    <property type="entry name" value="GST_NTER"/>
    <property type="match status" value="1"/>
</dbReference>
<feature type="domain" description="GST N-terminal" evidence="1">
    <location>
        <begin position="5"/>
        <end position="81"/>
    </location>
</feature>
<dbReference type="InterPro" id="IPR050213">
    <property type="entry name" value="GST_superfamily"/>
</dbReference>
<dbReference type="Proteomes" id="UP000001396">
    <property type="component" value="Unassembled WGS sequence"/>
</dbReference>
<dbReference type="SFLD" id="SFLDG01205">
    <property type="entry name" value="AMPS.1"/>
    <property type="match status" value="1"/>
</dbReference>
<comment type="caution">
    <text evidence="3">The sequence shown here is derived from an EMBL/GenBank/DDBJ whole genome shotgun (WGS) entry which is preliminary data.</text>
</comment>
<dbReference type="EMBL" id="ADBJ01000031">
    <property type="protein sequence ID" value="EFA79930.1"/>
    <property type="molecule type" value="Genomic_DNA"/>
</dbReference>
<dbReference type="SFLD" id="SFLDG00363">
    <property type="entry name" value="AMPS_(cytGST):_Alpha-__Mu-__Pi"/>
    <property type="match status" value="1"/>
</dbReference>
<dbReference type="GO" id="GO:0006749">
    <property type="term" value="P:glutathione metabolic process"/>
    <property type="evidence" value="ECO:0007669"/>
    <property type="project" value="TreeGrafter"/>
</dbReference>
<keyword evidence="4" id="KW-1185">Reference proteome</keyword>
<dbReference type="InterPro" id="IPR040079">
    <property type="entry name" value="Glutathione_S-Trfase"/>
</dbReference>
<dbReference type="PROSITE" id="PS50405">
    <property type="entry name" value="GST_CTER"/>
    <property type="match status" value="1"/>
</dbReference>
<dbReference type="CDD" id="cd03192">
    <property type="entry name" value="GST_C_Sigma_like"/>
    <property type="match status" value="1"/>
</dbReference>
<dbReference type="Pfam" id="PF02798">
    <property type="entry name" value="GST_N"/>
    <property type="match status" value="1"/>
</dbReference>
<evidence type="ECO:0000259" key="1">
    <source>
        <dbReference type="PROSITE" id="PS50404"/>
    </source>
</evidence>
<dbReference type="SFLD" id="SFLDS00019">
    <property type="entry name" value="Glutathione_Transferase_(cytos"/>
    <property type="match status" value="1"/>
</dbReference>
<name>D3BFL6_HETP5</name>
<dbReference type="SUPFAM" id="SSF47616">
    <property type="entry name" value="GST C-terminal domain-like"/>
    <property type="match status" value="1"/>
</dbReference>
<dbReference type="GO" id="GO:0004364">
    <property type="term" value="F:glutathione transferase activity"/>
    <property type="evidence" value="ECO:0007669"/>
    <property type="project" value="TreeGrafter"/>
</dbReference>
<dbReference type="SUPFAM" id="SSF52833">
    <property type="entry name" value="Thioredoxin-like"/>
    <property type="match status" value="1"/>
</dbReference>
<dbReference type="CDD" id="cd03039">
    <property type="entry name" value="GST_N_Sigma_like"/>
    <property type="match status" value="1"/>
</dbReference>
<dbReference type="RefSeq" id="XP_020432050.1">
    <property type="nucleotide sequence ID" value="XM_020577602.1"/>
</dbReference>
<dbReference type="InParanoid" id="D3BFL6"/>
<organism evidence="3 4">
    <name type="scientific">Heterostelium pallidum (strain ATCC 26659 / Pp 5 / PN500)</name>
    <name type="common">Cellular slime mold</name>
    <name type="synonym">Polysphondylium pallidum</name>
    <dbReference type="NCBI Taxonomy" id="670386"/>
    <lineage>
        <taxon>Eukaryota</taxon>
        <taxon>Amoebozoa</taxon>
        <taxon>Evosea</taxon>
        <taxon>Eumycetozoa</taxon>
        <taxon>Dictyostelia</taxon>
        <taxon>Acytosteliales</taxon>
        <taxon>Acytosteliaceae</taxon>
        <taxon>Heterostelium</taxon>
    </lineage>
</organism>
<gene>
    <name evidence="3" type="ORF">PPL_06751</name>
</gene>
<dbReference type="GeneID" id="31362232"/>
<dbReference type="STRING" id="670386.D3BFL6"/>
<dbReference type="AlphaFoldDB" id="D3BFL6"/>
<reference evidence="3 4" key="1">
    <citation type="journal article" date="2011" name="Genome Res.">
        <title>Phylogeny-wide analysis of social amoeba genomes highlights ancient origins for complex intercellular communication.</title>
        <authorList>
            <person name="Heidel A.J."/>
            <person name="Lawal H.M."/>
            <person name="Felder M."/>
            <person name="Schilde C."/>
            <person name="Helps N.R."/>
            <person name="Tunggal B."/>
            <person name="Rivero F."/>
            <person name="John U."/>
            <person name="Schleicher M."/>
            <person name="Eichinger L."/>
            <person name="Platzer M."/>
            <person name="Noegel A.A."/>
            <person name="Schaap P."/>
            <person name="Gloeckner G."/>
        </authorList>
    </citation>
    <scope>NUCLEOTIDE SEQUENCE [LARGE SCALE GENOMIC DNA]</scope>
    <source>
        <strain evidence="4">ATCC 26659 / Pp 5 / PN500</strain>
    </source>
</reference>
<dbReference type="FunCoup" id="D3BFL6">
    <property type="interactions" value="74"/>
</dbReference>
<protein>
    <recommendedName>
        <fullName evidence="5">Glutathione S-transferase</fullName>
    </recommendedName>
</protein>
<dbReference type="InterPro" id="IPR036249">
    <property type="entry name" value="Thioredoxin-like_sf"/>
</dbReference>
<evidence type="ECO:0000313" key="4">
    <source>
        <dbReference type="Proteomes" id="UP000001396"/>
    </source>
</evidence>
<dbReference type="Gene3D" id="1.20.1050.10">
    <property type="match status" value="1"/>
</dbReference>
<accession>D3BFL6</accession>
<sequence>MITSQIPTLHYFNGRGRAETSRVLFVVAGVEFNDVKNPFDNAEIKQRATYKQLPYLIDGDFEISQSIAIENYIANKYNLAGDSLVDRTRILSIAQASYDISIPIFTNDTDEKKALYKNETLPRFLSAWEKILTENGGKHFVGSKLSAADVSAYTTLENLYSKNYKEVVDKYPTLTNFKSTFEAIPSISDYLSKRPKDLFF</sequence>
<dbReference type="InterPro" id="IPR004046">
    <property type="entry name" value="GST_C"/>
</dbReference>
<evidence type="ECO:0000313" key="3">
    <source>
        <dbReference type="EMBL" id="EFA79930.1"/>
    </source>
</evidence>
<evidence type="ECO:0000259" key="2">
    <source>
        <dbReference type="PROSITE" id="PS50405"/>
    </source>
</evidence>
<dbReference type="PANTHER" id="PTHR11571">
    <property type="entry name" value="GLUTATHIONE S-TRANSFERASE"/>
    <property type="match status" value="1"/>
</dbReference>
<dbReference type="InterPro" id="IPR036282">
    <property type="entry name" value="Glutathione-S-Trfase_C_sf"/>
</dbReference>
<dbReference type="Gene3D" id="3.40.30.10">
    <property type="entry name" value="Glutaredoxin"/>
    <property type="match status" value="1"/>
</dbReference>
<dbReference type="InterPro" id="IPR010987">
    <property type="entry name" value="Glutathione-S-Trfase_C-like"/>
</dbReference>